<protein>
    <recommendedName>
        <fullName evidence="3">PPE family protein</fullName>
    </recommendedName>
</protein>
<organism evidence="1 2">
    <name type="scientific">Mycobacterium decipiens</name>
    <dbReference type="NCBI Taxonomy" id="1430326"/>
    <lineage>
        <taxon>Bacteria</taxon>
        <taxon>Bacillati</taxon>
        <taxon>Actinomycetota</taxon>
        <taxon>Actinomycetes</taxon>
        <taxon>Mycobacteriales</taxon>
        <taxon>Mycobacteriaceae</taxon>
        <taxon>Mycobacterium</taxon>
    </lineage>
</organism>
<keyword evidence="2" id="KW-1185">Reference proteome</keyword>
<sequence>MDRAARCADLNFTIPANLWQFNVGGGNIGGYNVGSANIGFGNTGDNNFSFFWRGDYQGLAAFRYDSAVSEFLWSYDIRSDIEIPITGTINAITQDAFTIAEFQIPISLQVTVCLTYIPIIGCVLHVSITVPITTEHLGPYEIDASVINPDTPIDTVFRQSFNFPGSGTLGPFPFGFGWQQSPGFFNSTTTPSSGFFNDAAGNASGSFNAGGIGNSGLQNFGTQLSGWANPGNTLSGFYNTSVLNVMTQAVISGFANYGAQLSGLLSDGTGP</sequence>
<evidence type="ECO:0000313" key="2">
    <source>
        <dbReference type="Proteomes" id="UP000193247"/>
    </source>
</evidence>
<name>A0A1X2LPV1_9MYCO</name>
<dbReference type="Proteomes" id="UP000193247">
    <property type="component" value="Unassembled WGS sequence"/>
</dbReference>
<evidence type="ECO:0000313" key="1">
    <source>
        <dbReference type="EMBL" id="OSC38119.1"/>
    </source>
</evidence>
<accession>A0A1X2LPV1</accession>
<dbReference type="STRING" id="1430326.B8W66_20875"/>
<dbReference type="AlphaFoldDB" id="A0A1X2LPV1"/>
<proteinExistence type="predicted"/>
<dbReference type="EMBL" id="NCXP01000040">
    <property type="protein sequence ID" value="OSC38119.1"/>
    <property type="molecule type" value="Genomic_DNA"/>
</dbReference>
<evidence type="ECO:0008006" key="3">
    <source>
        <dbReference type="Google" id="ProtNLM"/>
    </source>
</evidence>
<reference evidence="1 2" key="1">
    <citation type="submission" date="2017-04" db="EMBL/GenBank/DDBJ databases">
        <title>The new phylogeny of genus Mycobacterium.</title>
        <authorList>
            <person name="Tortoli E."/>
            <person name="Trovato A."/>
            <person name="Cirillo D.M."/>
        </authorList>
    </citation>
    <scope>NUCLEOTIDE SEQUENCE [LARGE SCALE GENOMIC DNA]</scope>
    <source>
        <strain evidence="1 2">TBL 1200985</strain>
    </source>
</reference>
<gene>
    <name evidence="1" type="ORF">B8W66_20875</name>
</gene>
<comment type="caution">
    <text evidence="1">The sequence shown here is derived from an EMBL/GenBank/DDBJ whole genome shotgun (WGS) entry which is preliminary data.</text>
</comment>